<evidence type="ECO:0000313" key="3">
    <source>
        <dbReference type="Proteomes" id="UP001597237"/>
    </source>
</evidence>
<proteinExistence type="predicted"/>
<dbReference type="EMBL" id="JBHUEY010000001">
    <property type="protein sequence ID" value="MFD1782438.1"/>
    <property type="molecule type" value="Genomic_DNA"/>
</dbReference>
<feature type="transmembrane region" description="Helical" evidence="1">
    <location>
        <begin position="12"/>
        <end position="36"/>
    </location>
</feature>
<keyword evidence="1" id="KW-1133">Transmembrane helix</keyword>
<name>A0ABW4MY72_9CAUL</name>
<protein>
    <submittedName>
        <fullName evidence="2">Uncharacterized protein</fullName>
    </submittedName>
</protein>
<reference evidence="3" key="1">
    <citation type="journal article" date="2019" name="Int. J. Syst. Evol. Microbiol.">
        <title>The Global Catalogue of Microorganisms (GCM) 10K type strain sequencing project: providing services to taxonomists for standard genome sequencing and annotation.</title>
        <authorList>
            <consortium name="The Broad Institute Genomics Platform"/>
            <consortium name="The Broad Institute Genome Sequencing Center for Infectious Disease"/>
            <person name="Wu L."/>
            <person name="Ma J."/>
        </authorList>
    </citation>
    <scope>NUCLEOTIDE SEQUENCE [LARGE SCALE GENOMIC DNA]</scope>
    <source>
        <strain evidence="3">DFY28</strain>
    </source>
</reference>
<evidence type="ECO:0000256" key="1">
    <source>
        <dbReference type="SAM" id="Phobius"/>
    </source>
</evidence>
<organism evidence="2 3">
    <name type="scientific">Phenylobacterium terrae</name>
    <dbReference type="NCBI Taxonomy" id="2665495"/>
    <lineage>
        <taxon>Bacteria</taxon>
        <taxon>Pseudomonadati</taxon>
        <taxon>Pseudomonadota</taxon>
        <taxon>Alphaproteobacteria</taxon>
        <taxon>Caulobacterales</taxon>
        <taxon>Caulobacteraceae</taxon>
        <taxon>Phenylobacterium</taxon>
    </lineage>
</organism>
<feature type="transmembrane region" description="Helical" evidence="1">
    <location>
        <begin position="56"/>
        <end position="74"/>
    </location>
</feature>
<evidence type="ECO:0000313" key="2">
    <source>
        <dbReference type="EMBL" id="MFD1782438.1"/>
    </source>
</evidence>
<keyword evidence="1" id="KW-0472">Membrane</keyword>
<comment type="caution">
    <text evidence="2">The sequence shown here is derived from an EMBL/GenBank/DDBJ whole genome shotgun (WGS) entry which is preliminary data.</text>
</comment>
<keyword evidence="3" id="KW-1185">Reference proteome</keyword>
<accession>A0ABW4MY72</accession>
<keyword evidence="1" id="KW-0812">Transmembrane</keyword>
<sequence>MSGRDVTTEAGGMVIARWLALSATPTFAAMAALTAVGDDPAIMLCSAGHDSPLTGMVPMYLLMSLFHAAPWLRLMSGRRS</sequence>
<gene>
    <name evidence="2" type="ORF">ACFSC0_03445</name>
</gene>
<dbReference type="RefSeq" id="WP_377280507.1">
    <property type="nucleotide sequence ID" value="NZ_JBHRSI010000001.1"/>
</dbReference>
<dbReference type="Proteomes" id="UP001597237">
    <property type="component" value="Unassembled WGS sequence"/>
</dbReference>